<keyword evidence="1" id="KW-1133">Transmembrane helix</keyword>
<organism evidence="2 3">
    <name type="scientific">Glaesserella parasuis</name>
    <name type="common">Haemophilus parasuis</name>
    <dbReference type="NCBI Taxonomy" id="738"/>
    <lineage>
        <taxon>Bacteria</taxon>
        <taxon>Pseudomonadati</taxon>
        <taxon>Pseudomonadota</taxon>
        <taxon>Gammaproteobacteria</taxon>
        <taxon>Pasteurellales</taxon>
        <taxon>Pasteurellaceae</taxon>
        <taxon>Glaesserella</taxon>
    </lineage>
</organism>
<dbReference type="RefSeq" id="WP_075592547.1">
    <property type="nucleotide sequence ID" value="NZ_MNAS01000028.1"/>
</dbReference>
<evidence type="ECO:0000313" key="2">
    <source>
        <dbReference type="EMBL" id="MDD2167402.1"/>
    </source>
</evidence>
<proteinExistence type="predicted"/>
<sequence>MRKAKLLWKFILWMLLVPFLAVFVLFLELFIFLLNAIINFEFHWEEIDSFNGMKEEWRCAISYLKRNWNED</sequence>
<comment type="caution">
    <text evidence="2">The sequence shown here is derived from an EMBL/GenBank/DDBJ whole genome shotgun (WGS) entry which is preliminary data.</text>
</comment>
<keyword evidence="1" id="KW-0472">Membrane</keyword>
<keyword evidence="1" id="KW-0812">Transmembrane</keyword>
<name>A0AA42JF30_GLAPU</name>
<dbReference type="AlphaFoldDB" id="A0AA42JF30"/>
<dbReference type="EMBL" id="JAODIR010000005">
    <property type="protein sequence ID" value="MDD2167402.1"/>
    <property type="molecule type" value="Genomic_DNA"/>
</dbReference>
<evidence type="ECO:0000313" key="3">
    <source>
        <dbReference type="Proteomes" id="UP001148834"/>
    </source>
</evidence>
<reference evidence="2" key="1">
    <citation type="submission" date="2022-09" db="EMBL/GenBank/DDBJ databases">
        <title>Molecular characterization of Glaesserella parasuis strains circulating in commercial swine farms using whole-genome sequencing.</title>
        <authorList>
            <person name="Mugabi R."/>
            <person name="Clavijo M."/>
            <person name="Li G."/>
        </authorList>
    </citation>
    <scope>NUCLEOTIDE SEQUENCE</scope>
    <source>
        <strain evidence="2">0435-53</strain>
    </source>
</reference>
<evidence type="ECO:0000256" key="1">
    <source>
        <dbReference type="SAM" id="Phobius"/>
    </source>
</evidence>
<accession>A0AA42JF30</accession>
<protein>
    <submittedName>
        <fullName evidence="2">Uncharacterized protein</fullName>
    </submittedName>
</protein>
<gene>
    <name evidence="2" type="ORF">N5925_02025</name>
</gene>
<dbReference type="Proteomes" id="UP001148834">
    <property type="component" value="Unassembled WGS sequence"/>
</dbReference>
<feature type="transmembrane region" description="Helical" evidence="1">
    <location>
        <begin position="12"/>
        <end position="38"/>
    </location>
</feature>